<dbReference type="InterPro" id="IPR016181">
    <property type="entry name" value="Acyl_CoA_acyltransferase"/>
</dbReference>
<dbReference type="PANTHER" id="PTHR43792:SF1">
    <property type="entry name" value="N-ACETYLTRANSFERASE DOMAIN-CONTAINING PROTEIN"/>
    <property type="match status" value="1"/>
</dbReference>
<dbReference type="InterPro" id="IPR000182">
    <property type="entry name" value="GNAT_dom"/>
</dbReference>
<organism evidence="2 3">
    <name type="scientific">Deinococcus hopiensis KR-140</name>
    <dbReference type="NCBI Taxonomy" id="695939"/>
    <lineage>
        <taxon>Bacteria</taxon>
        <taxon>Thermotogati</taxon>
        <taxon>Deinococcota</taxon>
        <taxon>Deinococci</taxon>
        <taxon>Deinococcales</taxon>
        <taxon>Deinococcaceae</taxon>
        <taxon>Deinococcus</taxon>
    </lineage>
</organism>
<dbReference type="GO" id="GO:0016747">
    <property type="term" value="F:acyltransferase activity, transferring groups other than amino-acyl groups"/>
    <property type="evidence" value="ECO:0007669"/>
    <property type="project" value="InterPro"/>
</dbReference>
<feature type="domain" description="N-acetyltransferase" evidence="1">
    <location>
        <begin position="8"/>
        <end position="164"/>
    </location>
</feature>
<dbReference type="Proteomes" id="UP000192582">
    <property type="component" value="Unassembled WGS sequence"/>
</dbReference>
<dbReference type="OrthoDB" id="9798081at2"/>
<keyword evidence="2" id="KW-0808">Transferase</keyword>
<dbReference type="SUPFAM" id="SSF55729">
    <property type="entry name" value="Acyl-CoA N-acyltransferases (Nat)"/>
    <property type="match status" value="1"/>
</dbReference>
<dbReference type="PANTHER" id="PTHR43792">
    <property type="entry name" value="GNAT FAMILY, PUTATIVE (AFU_ORTHOLOGUE AFUA_3G00765)-RELATED-RELATED"/>
    <property type="match status" value="1"/>
</dbReference>
<dbReference type="AlphaFoldDB" id="A0A1W1V5D0"/>
<dbReference type="Pfam" id="PF13302">
    <property type="entry name" value="Acetyltransf_3"/>
    <property type="match status" value="1"/>
</dbReference>
<dbReference type="InterPro" id="IPR051531">
    <property type="entry name" value="N-acetyltransferase"/>
</dbReference>
<dbReference type="EMBL" id="FWWU01000009">
    <property type="protein sequence ID" value="SMB88649.1"/>
    <property type="molecule type" value="Genomic_DNA"/>
</dbReference>
<protein>
    <submittedName>
        <fullName evidence="2">Acetyltransferase (GNAT) domain-containing protein</fullName>
    </submittedName>
</protein>
<evidence type="ECO:0000313" key="3">
    <source>
        <dbReference type="Proteomes" id="UP000192582"/>
    </source>
</evidence>
<dbReference type="Gene3D" id="3.40.630.30">
    <property type="match status" value="1"/>
</dbReference>
<evidence type="ECO:0000259" key="1">
    <source>
        <dbReference type="PROSITE" id="PS51186"/>
    </source>
</evidence>
<dbReference type="RefSeq" id="WP_084047852.1">
    <property type="nucleotide sequence ID" value="NZ_FWWU01000009.1"/>
</dbReference>
<keyword evidence="3" id="KW-1185">Reference proteome</keyword>
<proteinExistence type="predicted"/>
<sequence>MDLETLRLRLRPLQVTDYDAHYAVIDSDPAVTWLGVARTPEEARTYVAAKAGLWNGRAFGPCAVIEKATGAFLGHGGLEPLDETGEVQLSYYLGRPAWGQGYATELGWAALDFGFRSLGLRRIAAIVRPRNAASRRVLEKLGFRHERDGHFSGAEAQYWALLPSSQEPFTYPKGASP</sequence>
<accession>A0A1W1V5D0</accession>
<dbReference type="PROSITE" id="PS51186">
    <property type="entry name" value="GNAT"/>
    <property type="match status" value="1"/>
</dbReference>
<evidence type="ECO:0000313" key="2">
    <source>
        <dbReference type="EMBL" id="SMB88649.1"/>
    </source>
</evidence>
<reference evidence="2 3" key="1">
    <citation type="submission" date="2017-04" db="EMBL/GenBank/DDBJ databases">
        <authorList>
            <person name="Afonso C.L."/>
            <person name="Miller P.J."/>
            <person name="Scott M.A."/>
            <person name="Spackman E."/>
            <person name="Goraichik I."/>
            <person name="Dimitrov K.M."/>
            <person name="Suarez D.L."/>
            <person name="Swayne D.E."/>
        </authorList>
    </citation>
    <scope>NUCLEOTIDE SEQUENCE [LARGE SCALE GENOMIC DNA]</scope>
    <source>
        <strain evidence="2 3">KR-140</strain>
    </source>
</reference>
<gene>
    <name evidence="2" type="ORF">SAMN00790413_00125</name>
</gene>
<name>A0A1W1V5D0_9DEIO</name>
<dbReference type="STRING" id="695939.SAMN00790413_00125"/>